<evidence type="ECO:0000313" key="3">
    <source>
        <dbReference type="EMBL" id="OSD08328.1"/>
    </source>
</evidence>
<keyword evidence="1" id="KW-0472">Membrane</keyword>
<evidence type="ECO:0000256" key="1">
    <source>
        <dbReference type="SAM" id="Phobius"/>
    </source>
</evidence>
<keyword evidence="2" id="KW-0732">Signal</keyword>
<proteinExistence type="predicted"/>
<feature type="signal peptide" evidence="2">
    <location>
        <begin position="1"/>
        <end position="32"/>
    </location>
</feature>
<reference evidence="3 4" key="1">
    <citation type="journal article" date="2015" name="Biotechnol. Biofuels">
        <title>Enhanced degradation of softwood versus hardwood by the white-rot fungus Pycnoporus coccineus.</title>
        <authorList>
            <person name="Couturier M."/>
            <person name="Navarro D."/>
            <person name="Chevret D."/>
            <person name="Henrissat B."/>
            <person name="Piumi F."/>
            <person name="Ruiz-Duenas F.J."/>
            <person name="Martinez A.T."/>
            <person name="Grigoriev I.V."/>
            <person name="Riley R."/>
            <person name="Lipzen A."/>
            <person name="Berrin J.G."/>
            <person name="Master E.R."/>
            <person name="Rosso M.N."/>
        </authorList>
    </citation>
    <scope>NUCLEOTIDE SEQUENCE [LARGE SCALE GENOMIC DNA]</scope>
    <source>
        <strain evidence="3 4">BRFM310</strain>
    </source>
</reference>
<gene>
    <name evidence="3" type="ORF">PYCCODRAFT_11138</name>
</gene>
<evidence type="ECO:0000313" key="4">
    <source>
        <dbReference type="Proteomes" id="UP000193067"/>
    </source>
</evidence>
<keyword evidence="1" id="KW-1133">Transmembrane helix</keyword>
<keyword evidence="4" id="KW-1185">Reference proteome</keyword>
<sequence>MPRRTTYGRRVSPFSCLATPLLLCYGLPGTFARISHCTPPIHPSFSCPFSPRYRRSPPSPTRLFLLLLFAQSVFLYFPCYLAAPPPFSLFIPFWSVVPLIPSLVIFSPPAAAAAHTAAVAVTYHSPAQVEAPHAAELVFSPQIHSSSARHSGYVFARDTGPGLQAPVRRTHAREQADSKSISRALRAYAGPLAVPAFTRHRVYPFVTTLRHRSAPGDRWTVICGSVLQLTTYASKLSRVNVGRDEMGGWEVGGWMDGWRWKSTFWRTRLVHLIALWLEGTVLSLSALRKVWLCYRPVGSPARGHPCCCCLARQNVNVCQRLATRRLRFALNAMSFNETCRTSRASAAVPLVTCRHRSGMYLGTDARRRVWPST</sequence>
<evidence type="ECO:0000256" key="2">
    <source>
        <dbReference type="SAM" id="SignalP"/>
    </source>
</evidence>
<keyword evidence="1" id="KW-0812">Transmembrane</keyword>
<organism evidence="3 4">
    <name type="scientific">Trametes coccinea (strain BRFM310)</name>
    <name type="common">Pycnoporus coccineus</name>
    <dbReference type="NCBI Taxonomy" id="1353009"/>
    <lineage>
        <taxon>Eukaryota</taxon>
        <taxon>Fungi</taxon>
        <taxon>Dikarya</taxon>
        <taxon>Basidiomycota</taxon>
        <taxon>Agaricomycotina</taxon>
        <taxon>Agaricomycetes</taxon>
        <taxon>Polyporales</taxon>
        <taxon>Polyporaceae</taxon>
        <taxon>Trametes</taxon>
    </lineage>
</organism>
<feature type="chain" id="PRO_5012598637" evidence="2">
    <location>
        <begin position="33"/>
        <end position="373"/>
    </location>
</feature>
<dbReference type="AlphaFoldDB" id="A0A1Y2J4J0"/>
<name>A0A1Y2J4J0_TRAC3</name>
<dbReference type="EMBL" id="KZ084086">
    <property type="protein sequence ID" value="OSD08328.1"/>
    <property type="molecule type" value="Genomic_DNA"/>
</dbReference>
<dbReference type="Proteomes" id="UP000193067">
    <property type="component" value="Unassembled WGS sequence"/>
</dbReference>
<accession>A0A1Y2J4J0</accession>
<protein>
    <submittedName>
        <fullName evidence="3">Uncharacterized protein</fullName>
    </submittedName>
</protein>
<feature type="transmembrane region" description="Helical" evidence="1">
    <location>
        <begin position="63"/>
        <end position="83"/>
    </location>
</feature>